<keyword evidence="3" id="KW-1185">Reference proteome</keyword>
<feature type="non-terminal residue" evidence="2">
    <location>
        <position position="1"/>
    </location>
</feature>
<feature type="compositionally biased region" description="Low complexity" evidence="1">
    <location>
        <begin position="73"/>
        <end position="85"/>
    </location>
</feature>
<proteinExistence type="predicted"/>
<evidence type="ECO:0000313" key="3">
    <source>
        <dbReference type="Proteomes" id="UP000193467"/>
    </source>
</evidence>
<sequence>LPSYLHLPAIIIHSPSCEPAVPPELNHEFPHLHPYWTPVPPPHRMSPQAPSSPSCPKIHPHPHSRSHGTILPSSALTSSSKAVSLHHTPPPRAKHTLPPASTLSPPPNTCHPSPLHRTSFTSPFPFPTSHLPLPPPPPHSHVAPGVDVLWGWRHLFPGEGKGKGRKRGREEEEVVELQSTDEVDFVRVQEKRCT</sequence>
<dbReference type="AlphaFoldDB" id="A0A1Y2F3Q7"/>
<evidence type="ECO:0000313" key="2">
    <source>
        <dbReference type="EMBL" id="ORY78473.1"/>
    </source>
</evidence>
<organism evidence="2 3">
    <name type="scientific">Leucosporidium creatinivorum</name>
    <dbReference type="NCBI Taxonomy" id="106004"/>
    <lineage>
        <taxon>Eukaryota</taxon>
        <taxon>Fungi</taxon>
        <taxon>Dikarya</taxon>
        <taxon>Basidiomycota</taxon>
        <taxon>Pucciniomycotina</taxon>
        <taxon>Microbotryomycetes</taxon>
        <taxon>Leucosporidiales</taxon>
        <taxon>Leucosporidium</taxon>
    </lineage>
</organism>
<protein>
    <submittedName>
        <fullName evidence="2">Uncharacterized protein</fullName>
    </submittedName>
</protein>
<reference evidence="2 3" key="1">
    <citation type="submission" date="2016-07" db="EMBL/GenBank/DDBJ databases">
        <title>Pervasive Adenine N6-methylation of Active Genes in Fungi.</title>
        <authorList>
            <consortium name="DOE Joint Genome Institute"/>
            <person name="Mondo S.J."/>
            <person name="Dannebaum R.O."/>
            <person name="Kuo R.C."/>
            <person name="Labutti K."/>
            <person name="Haridas S."/>
            <person name="Kuo A."/>
            <person name="Salamov A."/>
            <person name="Ahrendt S.R."/>
            <person name="Lipzen A."/>
            <person name="Sullivan W."/>
            <person name="Andreopoulos W.B."/>
            <person name="Clum A."/>
            <person name="Lindquist E."/>
            <person name="Daum C."/>
            <person name="Ramamoorthy G.K."/>
            <person name="Gryganskyi A."/>
            <person name="Culley D."/>
            <person name="Magnuson J.K."/>
            <person name="James T.Y."/>
            <person name="O'Malley M.A."/>
            <person name="Stajich J.E."/>
            <person name="Spatafora J.W."/>
            <person name="Visel A."/>
            <person name="Grigoriev I.V."/>
        </authorList>
    </citation>
    <scope>NUCLEOTIDE SEQUENCE [LARGE SCALE GENOMIC DNA]</scope>
    <source>
        <strain evidence="2 3">62-1032</strain>
    </source>
</reference>
<comment type="caution">
    <text evidence="2">The sequence shown here is derived from an EMBL/GenBank/DDBJ whole genome shotgun (WGS) entry which is preliminary data.</text>
</comment>
<gene>
    <name evidence="2" type="ORF">BCR35DRAFT_305113</name>
</gene>
<dbReference type="EMBL" id="MCGR01000029">
    <property type="protein sequence ID" value="ORY78473.1"/>
    <property type="molecule type" value="Genomic_DNA"/>
</dbReference>
<dbReference type="InParanoid" id="A0A1Y2F3Q7"/>
<dbReference type="Proteomes" id="UP000193467">
    <property type="component" value="Unassembled WGS sequence"/>
</dbReference>
<name>A0A1Y2F3Q7_9BASI</name>
<feature type="region of interest" description="Disordered" evidence="1">
    <location>
        <begin position="159"/>
        <end position="178"/>
    </location>
</feature>
<feature type="region of interest" description="Disordered" evidence="1">
    <location>
        <begin position="40"/>
        <end position="110"/>
    </location>
</feature>
<evidence type="ECO:0000256" key="1">
    <source>
        <dbReference type="SAM" id="MobiDB-lite"/>
    </source>
</evidence>
<accession>A0A1Y2F3Q7</accession>